<keyword evidence="3 5" id="KW-0862">Zinc</keyword>
<keyword evidence="1 5" id="KW-0479">Metal-binding</keyword>
<evidence type="ECO:0000256" key="6">
    <source>
        <dbReference type="SAM" id="MobiDB-lite"/>
    </source>
</evidence>
<organism evidence="8">
    <name type="scientific">Aplanochytrium stocchinoi</name>
    <dbReference type="NCBI Taxonomy" id="215587"/>
    <lineage>
        <taxon>Eukaryota</taxon>
        <taxon>Sar</taxon>
        <taxon>Stramenopiles</taxon>
        <taxon>Bigyra</taxon>
        <taxon>Labyrinthulomycetes</taxon>
        <taxon>Thraustochytrida</taxon>
        <taxon>Thraustochytriidae</taxon>
        <taxon>Aplanochytrium</taxon>
    </lineage>
</organism>
<dbReference type="FunFam" id="2.10.110.10:FF:000001">
    <property type="entry name" value="Cysteine and glycine-rich protein 1"/>
    <property type="match status" value="1"/>
</dbReference>
<dbReference type="SMART" id="SM00132">
    <property type="entry name" value="LIM"/>
    <property type="match status" value="1"/>
</dbReference>
<evidence type="ECO:0000259" key="7">
    <source>
        <dbReference type="PROSITE" id="PS50023"/>
    </source>
</evidence>
<evidence type="ECO:0000313" key="8">
    <source>
        <dbReference type="EMBL" id="CAE0432246.1"/>
    </source>
</evidence>
<sequence length="190" mass="21675">MKLRSKLEPVDAPALVAQQVVETPMVVTKTKSNPSVFRSTLNWNPSIKRDLITKPVVLSSSLDHLDSCRKCTKPVYFAEKIKRFNHVYHKWCFKCESCDRRINQGENLDRNHNPYCRPCYYKFFAPHGFRGGGDGTMVVLPNKFDLVENKIALPTLNTSDDAIEIQEPKSAPPPPRSTNSEWGQDVLRDI</sequence>
<proteinExistence type="predicted"/>
<accession>A0A7S3LJN8</accession>
<evidence type="ECO:0000256" key="5">
    <source>
        <dbReference type="PROSITE-ProRule" id="PRU00125"/>
    </source>
</evidence>
<dbReference type="EMBL" id="HBIN01003706">
    <property type="protein sequence ID" value="CAE0432246.1"/>
    <property type="molecule type" value="Transcribed_RNA"/>
</dbReference>
<feature type="domain" description="LIM zinc-binding" evidence="7">
    <location>
        <begin position="66"/>
        <end position="126"/>
    </location>
</feature>
<dbReference type="PROSITE" id="PS00478">
    <property type="entry name" value="LIM_DOMAIN_1"/>
    <property type="match status" value="1"/>
</dbReference>
<evidence type="ECO:0000256" key="1">
    <source>
        <dbReference type="ARBA" id="ARBA00022723"/>
    </source>
</evidence>
<dbReference type="PANTHER" id="PTHR46074">
    <property type="entry name" value="CYSTEINE-RICH PROTEIN CRIP FAMILY MEMBER"/>
    <property type="match status" value="1"/>
</dbReference>
<name>A0A7S3LJN8_9STRA</name>
<protein>
    <recommendedName>
        <fullName evidence="7">LIM zinc-binding domain-containing protein</fullName>
    </recommendedName>
</protein>
<dbReference type="PROSITE" id="PS50023">
    <property type="entry name" value="LIM_DOMAIN_2"/>
    <property type="match status" value="1"/>
</dbReference>
<evidence type="ECO:0000256" key="4">
    <source>
        <dbReference type="ARBA" id="ARBA00023038"/>
    </source>
</evidence>
<dbReference type="PANTHER" id="PTHR46074:SF5">
    <property type="entry name" value="LIM DOMAIN-CONTAINING PROTEIN C"/>
    <property type="match status" value="1"/>
</dbReference>
<dbReference type="AlphaFoldDB" id="A0A7S3LJN8"/>
<dbReference type="SUPFAM" id="SSF57716">
    <property type="entry name" value="Glucocorticoid receptor-like (DNA-binding domain)"/>
    <property type="match status" value="2"/>
</dbReference>
<dbReference type="InterPro" id="IPR001781">
    <property type="entry name" value="Znf_LIM"/>
</dbReference>
<reference evidence="8" key="1">
    <citation type="submission" date="2021-01" db="EMBL/GenBank/DDBJ databases">
        <authorList>
            <person name="Corre E."/>
            <person name="Pelletier E."/>
            <person name="Niang G."/>
            <person name="Scheremetjew M."/>
            <person name="Finn R."/>
            <person name="Kale V."/>
            <person name="Holt S."/>
            <person name="Cochrane G."/>
            <person name="Meng A."/>
            <person name="Brown T."/>
            <person name="Cohen L."/>
        </authorList>
    </citation>
    <scope>NUCLEOTIDE SEQUENCE</scope>
    <source>
        <strain evidence="8">GSBS06</strain>
    </source>
</reference>
<dbReference type="GO" id="GO:0046872">
    <property type="term" value="F:metal ion binding"/>
    <property type="evidence" value="ECO:0007669"/>
    <property type="project" value="UniProtKB-KW"/>
</dbReference>
<gene>
    <name evidence="8" type="ORF">ASTO00021_LOCUS2573</name>
</gene>
<keyword evidence="2" id="KW-0677">Repeat</keyword>
<keyword evidence="4 5" id="KW-0440">LIM domain</keyword>
<dbReference type="Gene3D" id="2.10.110.10">
    <property type="entry name" value="Cysteine Rich Protein"/>
    <property type="match status" value="1"/>
</dbReference>
<dbReference type="Pfam" id="PF00412">
    <property type="entry name" value="LIM"/>
    <property type="match status" value="1"/>
</dbReference>
<evidence type="ECO:0000256" key="3">
    <source>
        <dbReference type="ARBA" id="ARBA00022833"/>
    </source>
</evidence>
<evidence type="ECO:0000256" key="2">
    <source>
        <dbReference type="ARBA" id="ARBA00022737"/>
    </source>
</evidence>
<feature type="region of interest" description="Disordered" evidence="6">
    <location>
        <begin position="165"/>
        <end position="190"/>
    </location>
</feature>
<dbReference type="CDD" id="cd09401">
    <property type="entry name" value="LIM_TLP_like"/>
    <property type="match status" value="1"/>
</dbReference>